<dbReference type="Pfam" id="PF17912">
    <property type="entry name" value="OB_MalK"/>
    <property type="match status" value="1"/>
</dbReference>
<dbReference type="Gene3D" id="3.40.50.300">
    <property type="entry name" value="P-loop containing nucleotide triphosphate hydrolases"/>
    <property type="match status" value="1"/>
</dbReference>
<dbReference type="GO" id="GO:0016887">
    <property type="term" value="F:ATP hydrolysis activity"/>
    <property type="evidence" value="ECO:0007669"/>
    <property type="project" value="InterPro"/>
</dbReference>
<dbReference type="PANTHER" id="PTHR43875:SF1">
    <property type="entry name" value="OSMOPROTECTIVE COMPOUNDS UPTAKE ATP-BINDING PROTEIN GGTA"/>
    <property type="match status" value="1"/>
</dbReference>
<reference evidence="5" key="1">
    <citation type="submission" date="2011-08" db="EMBL/GenBank/DDBJ databases">
        <title>Complete sequence of chromosome of Streptomyces violaceusniger Tu 4113.</title>
        <authorList>
            <consortium name="US DOE Joint Genome Institute"/>
            <person name="Lucas S."/>
            <person name="Han J."/>
            <person name="Lapidus A."/>
            <person name="Cheng J.-F."/>
            <person name="Goodwin L."/>
            <person name="Pitluck S."/>
            <person name="Peters L."/>
            <person name="Ivanova N."/>
            <person name="Daligault H."/>
            <person name="Detter J.C."/>
            <person name="Han C."/>
            <person name="Tapia R."/>
            <person name="Land M."/>
            <person name="Hauser L."/>
            <person name="Kyrpides N."/>
            <person name="Ivanova N."/>
            <person name="Pagani I."/>
            <person name="Hagen A."/>
            <person name="Katz L."/>
            <person name="Fiedler H.-P."/>
            <person name="Keasling J."/>
            <person name="Fortman J."/>
            <person name="Woyke T."/>
        </authorList>
    </citation>
    <scope>NUCLEOTIDE SEQUENCE [LARGE SCALE GENOMIC DNA]</scope>
    <source>
        <strain evidence="5">Tu 4113</strain>
    </source>
</reference>
<dbReference type="InterPro" id="IPR040582">
    <property type="entry name" value="OB_MalK-like"/>
</dbReference>
<dbReference type="SUPFAM" id="SSF50331">
    <property type="entry name" value="MOP-like"/>
    <property type="match status" value="1"/>
</dbReference>
<accession>G2PAU0</accession>
<dbReference type="GO" id="GO:0005524">
    <property type="term" value="F:ATP binding"/>
    <property type="evidence" value="ECO:0007669"/>
    <property type="project" value="UniProtKB-KW"/>
</dbReference>
<proteinExistence type="predicted"/>
<dbReference type="InterPro" id="IPR015855">
    <property type="entry name" value="ABC_transpr_MalK-like"/>
</dbReference>
<feature type="domain" description="ABC transporter" evidence="4">
    <location>
        <begin position="4"/>
        <end position="236"/>
    </location>
</feature>
<dbReference type="InterPro" id="IPR017871">
    <property type="entry name" value="ABC_transporter-like_CS"/>
</dbReference>
<dbReference type="Gene3D" id="2.40.50.100">
    <property type="match status" value="1"/>
</dbReference>
<dbReference type="Pfam" id="PF00005">
    <property type="entry name" value="ABC_tran"/>
    <property type="match status" value="1"/>
</dbReference>
<evidence type="ECO:0000313" key="6">
    <source>
        <dbReference type="Proteomes" id="UP000008703"/>
    </source>
</evidence>
<dbReference type="InterPro" id="IPR003593">
    <property type="entry name" value="AAA+_ATPase"/>
</dbReference>
<gene>
    <name evidence="5" type="ORF">Strvi_8814</name>
</gene>
<dbReference type="InterPro" id="IPR003439">
    <property type="entry name" value="ABC_transporter-like_ATP-bd"/>
</dbReference>
<dbReference type="AlphaFoldDB" id="G2PAU0"/>
<dbReference type="GO" id="GO:0140359">
    <property type="term" value="F:ABC-type transporter activity"/>
    <property type="evidence" value="ECO:0007669"/>
    <property type="project" value="InterPro"/>
</dbReference>
<dbReference type="PROSITE" id="PS50893">
    <property type="entry name" value="ABC_TRANSPORTER_2"/>
    <property type="match status" value="1"/>
</dbReference>
<dbReference type="EMBL" id="CP002994">
    <property type="protein sequence ID" value="AEM88116.1"/>
    <property type="molecule type" value="Genomic_DNA"/>
</dbReference>
<dbReference type="NCBIfam" id="NF008653">
    <property type="entry name" value="PRK11650.1"/>
    <property type="match status" value="1"/>
</dbReference>
<dbReference type="FunFam" id="3.40.50.300:FF:000042">
    <property type="entry name" value="Maltose/maltodextrin ABC transporter, ATP-binding protein"/>
    <property type="match status" value="1"/>
</dbReference>
<dbReference type="KEGG" id="svl:Strvi_8814"/>
<evidence type="ECO:0000259" key="4">
    <source>
        <dbReference type="PROSITE" id="PS50893"/>
    </source>
</evidence>
<dbReference type="GO" id="GO:0055052">
    <property type="term" value="C:ATP-binding cassette (ABC) transporter complex, substrate-binding subunit-containing"/>
    <property type="evidence" value="ECO:0007669"/>
    <property type="project" value="TreeGrafter"/>
</dbReference>
<dbReference type="InterPro" id="IPR027417">
    <property type="entry name" value="P-loop_NTPase"/>
</dbReference>
<name>G2PAU0_STRV4</name>
<protein>
    <submittedName>
        <fullName evidence="5">ABC transporter related protein</fullName>
    </submittedName>
</protein>
<evidence type="ECO:0000313" key="5">
    <source>
        <dbReference type="EMBL" id="AEM88116.1"/>
    </source>
</evidence>
<dbReference type="GO" id="GO:0008643">
    <property type="term" value="P:carbohydrate transport"/>
    <property type="evidence" value="ECO:0007669"/>
    <property type="project" value="InterPro"/>
</dbReference>
<dbReference type="SMART" id="SM00382">
    <property type="entry name" value="AAA"/>
    <property type="match status" value="1"/>
</dbReference>
<evidence type="ECO:0000256" key="3">
    <source>
        <dbReference type="ARBA" id="ARBA00022840"/>
    </source>
</evidence>
<sequence>MATVTYDKATRVYPGTEKPAVDQLDIAIEDGEFLVLVGPSGCGKSTSLRMLAGLEDVNGGTIRIGDRDVTHLPPKDRDIAMVFQNYALYPHMSVAQNMGFALKIAGVNKTEIRQKVEDAAKILDLTEYLERKPKALSGGQRQRVAMGRAIVREPQVFLMDEPLSNLDAKLRVQTRTQIASLQRRLGITTVYVTHDQVEAMTMGDRVAVLKDGLLQQVDSPRNMYDRPVNLFVAGFIGSPAMNLVEVPITDGGVKFGNSVVPVSREALSAAADKGDRTVTVGVRPEHFDLVEQNGGAAKALTKASDDAPAGLAVTVNVVEELGADGYVYGAAEVGGEDKDLVVRVNGRQVPEKGAQLHVVPRPGEMHVFSTSTGERLSD</sequence>
<dbReference type="InterPro" id="IPR008995">
    <property type="entry name" value="Mo/tungstate-bd_C_term_dom"/>
</dbReference>
<keyword evidence="2" id="KW-0547">Nucleotide-binding</keyword>
<keyword evidence="6" id="KW-1185">Reference proteome</keyword>
<organism evidence="5 6">
    <name type="scientific">Streptomyces violaceusniger (strain Tu 4113)</name>
    <dbReference type="NCBI Taxonomy" id="653045"/>
    <lineage>
        <taxon>Bacteria</taxon>
        <taxon>Bacillati</taxon>
        <taxon>Actinomycetota</taxon>
        <taxon>Actinomycetes</taxon>
        <taxon>Kitasatosporales</taxon>
        <taxon>Streptomycetaceae</taxon>
        <taxon>Streptomyces</taxon>
        <taxon>Streptomyces violaceusniger group</taxon>
    </lineage>
</organism>
<dbReference type="SUPFAM" id="SSF52540">
    <property type="entry name" value="P-loop containing nucleoside triphosphate hydrolases"/>
    <property type="match status" value="1"/>
</dbReference>
<dbReference type="RefSeq" id="WP_014061571.1">
    <property type="nucleotide sequence ID" value="NC_015957.1"/>
</dbReference>
<evidence type="ECO:0000256" key="2">
    <source>
        <dbReference type="ARBA" id="ARBA00022741"/>
    </source>
</evidence>
<dbReference type="PANTHER" id="PTHR43875">
    <property type="entry name" value="MALTODEXTRIN IMPORT ATP-BINDING PROTEIN MSMX"/>
    <property type="match status" value="1"/>
</dbReference>
<dbReference type="eggNOG" id="COG3842">
    <property type="taxonomic scope" value="Bacteria"/>
</dbReference>
<keyword evidence="3" id="KW-0067">ATP-binding</keyword>
<dbReference type="PROSITE" id="PS00211">
    <property type="entry name" value="ABC_TRANSPORTER_1"/>
    <property type="match status" value="1"/>
</dbReference>
<dbReference type="InterPro" id="IPR047641">
    <property type="entry name" value="ABC_transpr_MalK/UgpC-like"/>
</dbReference>
<keyword evidence="1" id="KW-0813">Transport</keyword>
<evidence type="ECO:0000256" key="1">
    <source>
        <dbReference type="ARBA" id="ARBA00022448"/>
    </source>
</evidence>
<dbReference type="Proteomes" id="UP000008703">
    <property type="component" value="Chromosome"/>
</dbReference>
<dbReference type="HOGENOM" id="CLU_000604_1_1_11"/>
<dbReference type="CDD" id="cd03301">
    <property type="entry name" value="ABC_MalK_N"/>
    <property type="match status" value="1"/>
</dbReference>